<dbReference type="Proteomes" id="UP000070544">
    <property type="component" value="Unassembled WGS sequence"/>
</dbReference>
<dbReference type="AlphaFoldDB" id="A0A139A429"/>
<dbReference type="OrthoDB" id="10264306at2759"/>
<evidence type="ECO:0000313" key="1">
    <source>
        <dbReference type="EMBL" id="KXS11348.1"/>
    </source>
</evidence>
<dbReference type="EMBL" id="KQ965803">
    <property type="protein sequence ID" value="KXS11348.1"/>
    <property type="molecule type" value="Genomic_DNA"/>
</dbReference>
<evidence type="ECO:0000313" key="2">
    <source>
        <dbReference type="Proteomes" id="UP000070544"/>
    </source>
</evidence>
<keyword evidence="2" id="KW-1185">Reference proteome</keyword>
<dbReference type="STRING" id="1344416.A0A139A429"/>
<dbReference type="InterPro" id="IPR015422">
    <property type="entry name" value="PyrdxlP-dep_Trfase_small"/>
</dbReference>
<dbReference type="Gene3D" id="3.90.1150.10">
    <property type="entry name" value="Aspartate Aminotransferase, domain 1"/>
    <property type="match status" value="1"/>
</dbReference>
<name>A0A139A429_GONPJ</name>
<sequence>MKARGGTISFYILDSTGRTVEDRVAMARATARIISIRSGCSCNPCAGETALRISLETMTAFAPGNVNHLASVDDFWRHLEGNCGPIRVSLGIVSNFTDVWYFVEFVRTFVDSINLATSELPPRTSCSARQTKVVQRVFD</sequence>
<gene>
    <name evidence="1" type="ORF">M427DRAFT_438941</name>
</gene>
<reference evidence="1 2" key="1">
    <citation type="journal article" date="2015" name="Genome Biol. Evol.">
        <title>Phylogenomic analyses indicate that early fungi evolved digesting cell walls of algal ancestors of land plants.</title>
        <authorList>
            <person name="Chang Y."/>
            <person name="Wang S."/>
            <person name="Sekimoto S."/>
            <person name="Aerts A.L."/>
            <person name="Choi C."/>
            <person name="Clum A."/>
            <person name="LaButti K.M."/>
            <person name="Lindquist E.A."/>
            <person name="Yee Ngan C."/>
            <person name="Ohm R.A."/>
            <person name="Salamov A.A."/>
            <person name="Grigoriev I.V."/>
            <person name="Spatafora J.W."/>
            <person name="Berbee M.L."/>
        </authorList>
    </citation>
    <scope>NUCLEOTIDE SEQUENCE [LARGE SCALE GENOMIC DNA]</scope>
    <source>
        <strain evidence="1 2">JEL478</strain>
    </source>
</reference>
<organism evidence="1 2">
    <name type="scientific">Gonapodya prolifera (strain JEL478)</name>
    <name type="common">Monoblepharis prolifera</name>
    <dbReference type="NCBI Taxonomy" id="1344416"/>
    <lineage>
        <taxon>Eukaryota</taxon>
        <taxon>Fungi</taxon>
        <taxon>Fungi incertae sedis</taxon>
        <taxon>Chytridiomycota</taxon>
        <taxon>Chytridiomycota incertae sedis</taxon>
        <taxon>Monoblepharidomycetes</taxon>
        <taxon>Monoblepharidales</taxon>
        <taxon>Gonapodyaceae</taxon>
        <taxon>Gonapodya</taxon>
    </lineage>
</organism>
<protein>
    <recommendedName>
        <fullName evidence="3">PLP-dependent transferase</fullName>
    </recommendedName>
</protein>
<accession>A0A139A429</accession>
<evidence type="ECO:0008006" key="3">
    <source>
        <dbReference type="Google" id="ProtNLM"/>
    </source>
</evidence>
<proteinExistence type="predicted"/>